<evidence type="ECO:0008006" key="4">
    <source>
        <dbReference type="Google" id="ProtNLM"/>
    </source>
</evidence>
<name>A0A6A6XQH5_9PLEO</name>
<keyword evidence="3" id="KW-1185">Reference proteome</keyword>
<feature type="transmembrane region" description="Helical" evidence="1">
    <location>
        <begin position="79"/>
        <end position="99"/>
    </location>
</feature>
<reference evidence="2" key="1">
    <citation type="journal article" date="2020" name="Stud. Mycol.">
        <title>101 Dothideomycetes genomes: a test case for predicting lifestyles and emergence of pathogens.</title>
        <authorList>
            <person name="Haridas S."/>
            <person name="Albert R."/>
            <person name="Binder M."/>
            <person name="Bloem J."/>
            <person name="Labutti K."/>
            <person name="Salamov A."/>
            <person name="Andreopoulos B."/>
            <person name="Baker S."/>
            <person name="Barry K."/>
            <person name="Bills G."/>
            <person name="Bluhm B."/>
            <person name="Cannon C."/>
            <person name="Castanera R."/>
            <person name="Culley D."/>
            <person name="Daum C."/>
            <person name="Ezra D."/>
            <person name="Gonzalez J."/>
            <person name="Henrissat B."/>
            <person name="Kuo A."/>
            <person name="Liang C."/>
            <person name="Lipzen A."/>
            <person name="Lutzoni F."/>
            <person name="Magnuson J."/>
            <person name="Mondo S."/>
            <person name="Nolan M."/>
            <person name="Ohm R."/>
            <person name="Pangilinan J."/>
            <person name="Park H.-J."/>
            <person name="Ramirez L."/>
            <person name="Alfaro M."/>
            <person name="Sun H."/>
            <person name="Tritt A."/>
            <person name="Yoshinaga Y."/>
            <person name="Zwiers L.-H."/>
            <person name="Turgeon B."/>
            <person name="Goodwin S."/>
            <person name="Spatafora J."/>
            <person name="Crous P."/>
            <person name="Grigoriev I."/>
        </authorList>
    </citation>
    <scope>NUCLEOTIDE SEQUENCE</scope>
    <source>
        <strain evidence="2">CBS 109.77</strain>
    </source>
</reference>
<keyword evidence="1" id="KW-1133">Transmembrane helix</keyword>
<dbReference type="AlphaFoldDB" id="A0A6A6XQH5"/>
<accession>A0A6A6XQH5</accession>
<dbReference type="EMBL" id="MU001776">
    <property type="protein sequence ID" value="KAF2798791.1"/>
    <property type="molecule type" value="Genomic_DNA"/>
</dbReference>
<sequence length="170" mass="19287">MGYKIFLENKLKNRLHIIMLLLTVAVMGLAGARMFMIKGQRTRSDSMALAMGAKSLVFLAYQLCTEHMRRFKRWASLKAYFIINAMEVIFWVAVAGLNVQSNMKRCRGTTCALSWVVVVIAGVIHFFSGWMAAICWCDWRYFKAWGVERGATSSNSSRSGLTNIDIEARK</sequence>
<feature type="transmembrane region" description="Helical" evidence="1">
    <location>
        <begin position="111"/>
        <end position="133"/>
    </location>
</feature>
<keyword evidence="1" id="KW-0812">Transmembrane</keyword>
<dbReference type="Proteomes" id="UP000799757">
    <property type="component" value="Unassembled WGS sequence"/>
</dbReference>
<keyword evidence="1" id="KW-0472">Membrane</keyword>
<protein>
    <recommendedName>
        <fullName evidence="4">MARVEL domain-containing protein</fullName>
    </recommendedName>
</protein>
<organism evidence="2 3">
    <name type="scientific">Melanomma pulvis-pyrius CBS 109.77</name>
    <dbReference type="NCBI Taxonomy" id="1314802"/>
    <lineage>
        <taxon>Eukaryota</taxon>
        <taxon>Fungi</taxon>
        <taxon>Dikarya</taxon>
        <taxon>Ascomycota</taxon>
        <taxon>Pezizomycotina</taxon>
        <taxon>Dothideomycetes</taxon>
        <taxon>Pleosporomycetidae</taxon>
        <taxon>Pleosporales</taxon>
        <taxon>Melanommataceae</taxon>
        <taxon>Melanomma</taxon>
    </lineage>
</organism>
<feature type="transmembrane region" description="Helical" evidence="1">
    <location>
        <begin position="15"/>
        <end position="35"/>
    </location>
</feature>
<dbReference type="OrthoDB" id="3436860at2759"/>
<gene>
    <name evidence="2" type="ORF">K505DRAFT_371434</name>
</gene>
<evidence type="ECO:0000313" key="2">
    <source>
        <dbReference type="EMBL" id="KAF2798791.1"/>
    </source>
</evidence>
<evidence type="ECO:0000313" key="3">
    <source>
        <dbReference type="Proteomes" id="UP000799757"/>
    </source>
</evidence>
<proteinExistence type="predicted"/>
<evidence type="ECO:0000256" key="1">
    <source>
        <dbReference type="SAM" id="Phobius"/>
    </source>
</evidence>